<dbReference type="SUPFAM" id="SSF82895">
    <property type="entry name" value="TSP-1 type 1 repeat"/>
    <property type="match status" value="1"/>
</dbReference>
<evidence type="ECO:0000256" key="7">
    <source>
        <dbReference type="ARBA" id="ARBA00022729"/>
    </source>
</evidence>
<dbReference type="GO" id="GO:0016055">
    <property type="term" value="P:Wnt signaling pathway"/>
    <property type="evidence" value="ECO:0007669"/>
    <property type="project" value="UniProtKB-KW"/>
</dbReference>
<feature type="compositionally biased region" description="Low complexity" evidence="10">
    <location>
        <begin position="221"/>
        <end position="230"/>
    </location>
</feature>
<evidence type="ECO:0000259" key="12">
    <source>
        <dbReference type="Pfam" id="PF15913"/>
    </source>
</evidence>
<accession>A0A8J6FQW0</accession>
<comment type="subcellular location">
    <subcellularLocation>
        <location evidence="1">Secreted</location>
    </subcellularLocation>
</comment>
<dbReference type="CDD" id="cd00064">
    <property type="entry name" value="FU"/>
    <property type="match status" value="1"/>
</dbReference>
<dbReference type="GO" id="GO:0005576">
    <property type="term" value="C:extracellular region"/>
    <property type="evidence" value="ECO:0007669"/>
    <property type="project" value="UniProtKB-SubCell"/>
</dbReference>
<evidence type="ECO:0000313" key="13">
    <source>
        <dbReference type="EMBL" id="KAG9492893.1"/>
    </source>
</evidence>
<dbReference type="InterPro" id="IPR043601">
    <property type="entry name" value="Rspo_Fu-CRD_dom"/>
</dbReference>
<organism evidence="13 14">
    <name type="scientific">Eleutherodactylus coqui</name>
    <name type="common">Puerto Rican coqui</name>
    <dbReference type="NCBI Taxonomy" id="57060"/>
    <lineage>
        <taxon>Eukaryota</taxon>
        <taxon>Metazoa</taxon>
        <taxon>Chordata</taxon>
        <taxon>Craniata</taxon>
        <taxon>Vertebrata</taxon>
        <taxon>Euteleostomi</taxon>
        <taxon>Amphibia</taxon>
        <taxon>Batrachia</taxon>
        <taxon>Anura</taxon>
        <taxon>Neobatrachia</taxon>
        <taxon>Hyloidea</taxon>
        <taxon>Eleutherodactylidae</taxon>
        <taxon>Eleutherodactylinae</taxon>
        <taxon>Eleutherodactylus</taxon>
        <taxon>Eleutherodactylus</taxon>
    </lineage>
</organism>
<sequence>MQFGLFTVLVLILMDIAEDSSKVVKGRRHRRRSTDVSQSCTKGCEACSEFNGCLKCLPKLFILLERNDIRQIGVCLQSCPKGYYGDRNREINKCMRCKMTNCEDCFSKTFCTKCNDGFYLHKGVCYIICPDGYTAANGTNECSSAQCEMSEWGSWGPCTPKRKKCGRKNGFEKRSRKVLKAPPLGLESLCPPTTEKRKCTTPTSPCPKGEGKTKNAKGKGNKNQNTGTGNNKKKNQQRVTSMPITPSVPTK</sequence>
<dbReference type="Proteomes" id="UP000770717">
    <property type="component" value="Unassembled WGS sequence"/>
</dbReference>
<comment type="similarity">
    <text evidence="2">Belongs to the R-spondin family.</text>
</comment>
<reference evidence="13" key="1">
    <citation type="thesis" date="2020" institute="ProQuest LLC" country="789 East Eisenhower Parkway, Ann Arbor, MI, USA">
        <title>Comparative Genomics and Chromosome Evolution.</title>
        <authorList>
            <person name="Mudd A.B."/>
        </authorList>
    </citation>
    <scope>NUCLEOTIDE SEQUENCE</scope>
    <source>
        <strain evidence="13">HN-11 Male</strain>
        <tissue evidence="13">Kidney and liver</tissue>
    </source>
</reference>
<dbReference type="PANTHER" id="PTHR46987:SF5">
    <property type="entry name" value="R-SPONDIN-1"/>
    <property type="match status" value="1"/>
</dbReference>
<comment type="caution">
    <text evidence="13">The sequence shown here is derived from an EMBL/GenBank/DDBJ whole genome shotgun (WGS) entry which is preliminary data.</text>
</comment>
<keyword evidence="3" id="KW-0964">Secreted</keyword>
<keyword evidence="8" id="KW-1015">Disulfide bond</keyword>
<dbReference type="InterPro" id="IPR036383">
    <property type="entry name" value="TSP1_rpt_sf"/>
</dbReference>
<name>A0A8J6FQW0_ELECQ</name>
<evidence type="ECO:0000256" key="3">
    <source>
        <dbReference type="ARBA" id="ARBA00022525"/>
    </source>
</evidence>
<keyword evidence="14" id="KW-1185">Reference proteome</keyword>
<dbReference type="PANTHER" id="PTHR46987">
    <property type="entry name" value="NEUROHYPOPHYSIAL HORMONES, N-TERMINAL DOMAIN CONTAINING PROTEIN"/>
    <property type="match status" value="1"/>
</dbReference>
<feature type="domain" description="R-spondin Fu-CRD" evidence="12">
    <location>
        <begin position="42"/>
        <end position="142"/>
    </location>
</feature>
<dbReference type="Gene3D" id="2.10.220.10">
    <property type="entry name" value="Hormone Receptor, Insulin-like Growth Factor Receptor 1, Chain A, domain 2"/>
    <property type="match status" value="1"/>
</dbReference>
<dbReference type="Pfam" id="PF15913">
    <property type="entry name" value="Furin-like_2"/>
    <property type="match status" value="1"/>
</dbReference>
<evidence type="ECO:0000256" key="10">
    <source>
        <dbReference type="SAM" id="MobiDB-lite"/>
    </source>
</evidence>
<evidence type="ECO:0000256" key="4">
    <source>
        <dbReference type="ARBA" id="ARBA00022606"/>
    </source>
</evidence>
<dbReference type="GO" id="GO:0008201">
    <property type="term" value="F:heparin binding"/>
    <property type="evidence" value="ECO:0007669"/>
    <property type="project" value="UniProtKB-KW"/>
</dbReference>
<feature type="signal peptide" evidence="11">
    <location>
        <begin position="1"/>
        <end position="21"/>
    </location>
</feature>
<dbReference type="SMART" id="SM00261">
    <property type="entry name" value="FU"/>
    <property type="match status" value="2"/>
</dbReference>
<dbReference type="AlphaFoldDB" id="A0A8J6FQW0"/>
<keyword evidence="4" id="KW-0716">Sensory transduction</keyword>
<feature type="compositionally biased region" description="Polar residues" evidence="10">
    <location>
        <begin position="238"/>
        <end position="251"/>
    </location>
</feature>
<dbReference type="InterPro" id="IPR006212">
    <property type="entry name" value="Furin_repeat"/>
</dbReference>
<dbReference type="EMBL" id="WNTK01000001">
    <property type="protein sequence ID" value="KAG9492893.1"/>
    <property type="molecule type" value="Genomic_DNA"/>
</dbReference>
<evidence type="ECO:0000256" key="8">
    <source>
        <dbReference type="ARBA" id="ARBA00023157"/>
    </source>
</evidence>
<dbReference type="InterPro" id="IPR009030">
    <property type="entry name" value="Growth_fac_rcpt_cys_sf"/>
</dbReference>
<gene>
    <name evidence="13" type="ORF">GDO78_001053</name>
</gene>
<keyword evidence="6" id="KW-0879">Wnt signaling pathway</keyword>
<dbReference type="Gene3D" id="2.20.100.10">
    <property type="entry name" value="Thrombospondin type-1 (TSP1) repeat"/>
    <property type="match status" value="1"/>
</dbReference>
<keyword evidence="7 11" id="KW-0732">Signal</keyword>
<evidence type="ECO:0000256" key="5">
    <source>
        <dbReference type="ARBA" id="ARBA00022674"/>
    </source>
</evidence>
<keyword evidence="9" id="KW-0325">Glycoprotein</keyword>
<feature type="chain" id="PRO_5035284866" description="R-spondin Fu-CRD domain-containing protein" evidence="11">
    <location>
        <begin position="22"/>
        <end position="251"/>
    </location>
</feature>
<evidence type="ECO:0000256" key="11">
    <source>
        <dbReference type="SAM" id="SignalP"/>
    </source>
</evidence>
<protein>
    <recommendedName>
        <fullName evidence="12">R-spondin Fu-CRD domain-containing protein</fullName>
    </recommendedName>
</protein>
<evidence type="ECO:0000256" key="9">
    <source>
        <dbReference type="ARBA" id="ARBA00023180"/>
    </source>
</evidence>
<keyword evidence="5" id="KW-0358">Heparin-binding</keyword>
<proteinExistence type="inferred from homology"/>
<dbReference type="InterPro" id="IPR051514">
    <property type="entry name" value="R-spondin"/>
</dbReference>
<feature type="region of interest" description="Disordered" evidence="10">
    <location>
        <begin position="194"/>
        <end position="251"/>
    </location>
</feature>
<evidence type="ECO:0000256" key="1">
    <source>
        <dbReference type="ARBA" id="ARBA00004613"/>
    </source>
</evidence>
<evidence type="ECO:0000256" key="6">
    <source>
        <dbReference type="ARBA" id="ARBA00022687"/>
    </source>
</evidence>
<dbReference type="OrthoDB" id="10257656at2759"/>
<dbReference type="SUPFAM" id="SSF57184">
    <property type="entry name" value="Growth factor receptor domain"/>
    <property type="match status" value="1"/>
</dbReference>
<dbReference type="InterPro" id="IPR000884">
    <property type="entry name" value="TSP1_rpt"/>
</dbReference>
<evidence type="ECO:0000313" key="14">
    <source>
        <dbReference type="Proteomes" id="UP000770717"/>
    </source>
</evidence>
<evidence type="ECO:0000256" key="2">
    <source>
        <dbReference type="ARBA" id="ARBA00007308"/>
    </source>
</evidence>
<dbReference type="PROSITE" id="PS50092">
    <property type="entry name" value="TSP1"/>
    <property type="match status" value="1"/>
</dbReference>